<dbReference type="Proteomes" id="UP000015105">
    <property type="component" value="Chromosome 7D"/>
</dbReference>
<evidence type="ECO:0008006" key="3">
    <source>
        <dbReference type="Google" id="ProtNLM"/>
    </source>
</evidence>
<sequence length="95" mass="10536">MLMDVSTLRAATGDFAENNKLGEGGFGAVYKVEETAKHNHTVGASPTVQLSKNMFYMQQNSTTYVWPNLVRVGYSSRRRRDRGEEAVQGLHARSG</sequence>
<evidence type="ECO:0000313" key="2">
    <source>
        <dbReference type="Proteomes" id="UP000015105"/>
    </source>
</evidence>
<evidence type="ECO:0000313" key="1">
    <source>
        <dbReference type="EnsemblPlants" id="AET7Gv21288600.7"/>
    </source>
</evidence>
<organism evidence="1 2">
    <name type="scientific">Aegilops tauschii subsp. strangulata</name>
    <name type="common">Goatgrass</name>
    <dbReference type="NCBI Taxonomy" id="200361"/>
    <lineage>
        <taxon>Eukaryota</taxon>
        <taxon>Viridiplantae</taxon>
        <taxon>Streptophyta</taxon>
        <taxon>Embryophyta</taxon>
        <taxon>Tracheophyta</taxon>
        <taxon>Spermatophyta</taxon>
        <taxon>Magnoliopsida</taxon>
        <taxon>Liliopsida</taxon>
        <taxon>Poales</taxon>
        <taxon>Poaceae</taxon>
        <taxon>BOP clade</taxon>
        <taxon>Pooideae</taxon>
        <taxon>Triticodae</taxon>
        <taxon>Triticeae</taxon>
        <taxon>Triticinae</taxon>
        <taxon>Aegilops</taxon>
    </lineage>
</organism>
<reference evidence="1" key="5">
    <citation type="journal article" date="2021" name="G3 (Bethesda)">
        <title>Aegilops tauschii genome assembly Aet v5.0 features greater sequence contiguity and improved annotation.</title>
        <authorList>
            <person name="Wang L."/>
            <person name="Zhu T."/>
            <person name="Rodriguez J.C."/>
            <person name="Deal K.R."/>
            <person name="Dubcovsky J."/>
            <person name="McGuire P.E."/>
            <person name="Lux T."/>
            <person name="Spannagl M."/>
            <person name="Mayer K.F.X."/>
            <person name="Baldrich P."/>
            <person name="Meyers B.C."/>
            <person name="Huo N."/>
            <person name="Gu Y.Q."/>
            <person name="Zhou H."/>
            <person name="Devos K.M."/>
            <person name="Bennetzen J.L."/>
            <person name="Unver T."/>
            <person name="Budak H."/>
            <person name="Gulick P.J."/>
            <person name="Galiba G."/>
            <person name="Kalapos B."/>
            <person name="Nelson D.R."/>
            <person name="Li P."/>
            <person name="You F.M."/>
            <person name="Luo M.C."/>
            <person name="Dvorak J."/>
        </authorList>
    </citation>
    <scope>NUCLEOTIDE SEQUENCE [LARGE SCALE GENOMIC DNA]</scope>
    <source>
        <strain evidence="1">cv. AL8/78</strain>
    </source>
</reference>
<accession>A0A453T8I1</accession>
<dbReference type="SUPFAM" id="SSF56112">
    <property type="entry name" value="Protein kinase-like (PK-like)"/>
    <property type="match status" value="1"/>
</dbReference>
<reference evidence="1" key="3">
    <citation type="journal article" date="2017" name="Nature">
        <title>Genome sequence of the progenitor of the wheat D genome Aegilops tauschii.</title>
        <authorList>
            <person name="Luo M.C."/>
            <person name="Gu Y.Q."/>
            <person name="Puiu D."/>
            <person name="Wang H."/>
            <person name="Twardziok S.O."/>
            <person name="Deal K.R."/>
            <person name="Huo N."/>
            <person name="Zhu T."/>
            <person name="Wang L."/>
            <person name="Wang Y."/>
            <person name="McGuire P.E."/>
            <person name="Liu S."/>
            <person name="Long H."/>
            <person name="Ramasamy R.K."/>
            <person name="Rodriguez J.C."/>
            <person name="Van S.L."/>
            <person name="Yuan L."/>
            <person name="Wang Z."/>
            <person name="Xia Z."/>
            <person name="Xiao L."/>
            <person name="Anderson O.D."/>
            <person name="Ouyang S."/>
            <person name="Liang Y."/>
            <person name="Zimin A.V."/>
            <person name="Pertea G."/>
            <person name="Qi P."/>
            <person name="Bennetzen J.L."/>
            <person name="Dai X."/>
            <person name="Dawson M.W."/>
            <person name="Muller H.G."/>
            <person name="Kugler K."/>
            <person name="Rivarola-Duarte L."/>
            <person name="Spannagl M."/>
            <person name="Mayer K.F.X."/>
            <person name="Lu F.H."/>
            <person name="Bevan M.W."/>
            <person name="Leroy P."/>
            <person name="Li P."/>
            <person name="You F.M."/>
            <person name="Sun Q."/>
            <person name="Liu Z."/>
            <person name="Lyons E."/>
            <person name="Wicker T."/>
            <person name="Salzberg S.L."/>
            <person name="Devos K.M."/>
            <person name="Dvorak J."/>
        </authorList>
    </citation>
    <scope>NUCLEOTIDE SEQUENCE [LARGE SCALE GENOMIC DNA]</scope>
    <source>
        <strain evidence="1">cv. AL8/78</strain>
    </source>
</reference>
<dbReference type="AlphaFoldDB" id="A0A453T8I1"/>
<keyword evidence="2" id="KW-1185">Reference proteome</keyword>
<dbReference type="Gramene" id="AET7Gv21288600.7">
    <property type="protein sequence ID" value="AET7Gv21288600.7"/>
    <property type="gene ID" value="AET7Gv21288600"/>
</dbReference>
<name>A0A453T8I1_AEGTS</name>
<protein>
    <recommendedName>
        <fullName evidence="3">Protein kinase domain-containing protein</fullName>
    </recommendedName>
</protein>
<proteinExistence type="predicted"/>
<dbReference type="InterPro" id="IPR011009">
    <property type="entry name" value="Kinase-like_dom_sf"/>
</dbReference>
<dbReference type="Gene3D" id="3.30.200.20">
    <property type="entry name" value="Phosphorylase Kinase, domain 1"/>
    <property type="match status" value="1"/>
</dbReference>
<reference evidence="1" key="4">
    <citation type="submission" date="2019-03" db="UniProtKB">
        <authorList>
            <consortium name="EnsemblPlants"/>
        </authorList>
    </citation>
    <scope>IDENTIFICATION</scope>
</reference>
<dbReference type="EnsemblPlants" id="AET7Gv21288600.7">
    <property type="protein sequence ID" value="AET7Gv21288600.7"/>
    <property type="gene ID" value="AET7Gv21288600"/>
</dbReference>
<reference evidence="2" key="1">
    <citation type="journal article" date="2014" name="Science">
        <title>Ancient hybridizations among the ancestral genomes of bread wheat.</title>
        <authorList>
            <consortium name="International Wheat Genome Sequencing Consortium,"/>
            <person name="Marcussen T."/>
            <person name="Sandve S.R."/>
            <person name="Heier L."/>
            <person name="Spannagl M."/>
            <person name="Pfeifer M."/>
            <person name="Jakobsen K.S."/>
            <person name="Wulff B.B."/>
            <person name="Steuernagel B."/>
            <person name="Mayer K.F."/>
            <person name="Olsen O.A."/>
        </authorList>
    </citation>
    <scope>NUCLEOTIDE SEQUENCE [LARGE SCALE GENOMIC DNA]</scope>
    <source>
        <strain evidence="2">cv. AL8/78</strain>
    </source>
</reference>
<reference evidence="2" key="2">
    <citation type="journal article" date="2017" name="Nat. Plants">
        <title>The Aegilops tauschii genome reveals multiple impacts of transposons.</title>
        <authorList>
            <person name="Zhao G."/>
            <person name="Zou C."/>
            <person name="Li K."/>
            <person name="Wang K."/>
            <person name="Li T."/>
            <person name="Gao L."/>
            <person name="Zhang X."/>
            <person name="Wang H."/>
            <person name="Yang Z."/>
            <person name="Liu X."/>
            <person name="Jiang W."/>
            <person name="Mao L."/>
            <person name="Kong X."/>
            <person name="Jiao Y."/>
            <person name="Jia J."/>
        </authorList>
    </citation>
    <scope>NUCLEOTIDE SEQUENCE [LARGE SCALE GENOMIC DNA]</scope>
    <source>
        <strain evidence="2">cv. AL8/78</strain>
    </source>
</reference>